<dbReference type="Proteomes" id="UP001209540">
    <property type="component" value="Unassembled WGS sequence"/>
</dbReference>
<name>A0AAD5JW28_9FUNG</name>
<reference evidence="2" key="1">
    <citation type="journal article" date="2022" name="IScience">
        <title>Evolution of zygomycete secretomes and the origins of terrestrial fungal ecologies.</title>
        <authorList>
            <person name="Chang Y."/>
            <person name="Wang Y."/>
            <person name="Mondo S."/>
            <person name="Ahrendt S."/>
            <person name="Andreopoulos W."/>
            <person name="Barry K."/>
            <person name="Beard J."/>
            <person name="Benny G.L."/>
            <person name="Blankenship S."/>
            <person name="Bonito G."/>
            <person name="Cuomo C."/>
            <person name="Desiro A."/>
            <person name="Gervers K.A."/>
            <person name="Hundley H."/>
            <person name="Kuo A."/>
            <person name="LaButti K."/>
            <person name="Lang B.F."/>
            <person name="Lipzen A."/>
            <person name="O'Donnell K."/>
            <person name="Pangilinan J."/>
            <person name="Reynolds N."/>
            <person name="Sandor L."/>
            <person name="Smith M.E."/>
            <person name="Tsang A."/>
            <person name="Grigoriev I.V."/>
            <person name="Stajich J.E."/>
            <person name="Spatafora J.W."/>
        </authorList>
    </citation>
    <scope>NUCLEOTIDE SEQUENCE</scope>
    <source>
        <strain evidence="2">RSA 2281</strain>
    </source>
</reference>
<evidence type="ECO:0000313" key="3">
    <source>
        <dbReference type="Proteomes" id="UP001209540"/>
    </source>
</evidence>
<sequence>WSYKLITSRIRTQILTDINENIINVSNSQLYCVALDGGYTLFIKQFESFCKN</sequence>
<evidence type="ECO:0000313" key="2">
    <source>
        <dbReference type="EMBL" id="KAI9243678.1"/>
    </source>
</evidence>
<reference evidence="2" key="2">
    <citation type="submission" date="2023-02" db="EMBL/GenBank/DDBJ databases">
        <authorList>
            <consortium name="DOE Joint Genome Institute"/>
            <person name="Mondo S.J."/>
            <person name="Chang Y."/>
            <person name="Wang Y."/>
            <person name="Ahrendt S."/>
            <person name="Andreopoulos W."/>
            <person name="Barry K."/>
            <person name="Beard J."/>
            <person name="Benny G.L."/>
            <person name="Blankenship S."/>
            <person name="Bonito G."/>
            <person name="Cuomo C."/>
            <person name="Desiro A."/>
            <person name="Gervers K.A."/>
            <person name="Hundley H."/>
            <person name="Kuo A."/>
            <person name="LaButti K."/>
            <person name="Lang B.F."/>
            <person name="Lipzen A."/>
            <person name="O'Donnell K."/>
            <person name="Pangilinan J."/>
            <person name="Reynolds N."/>
            <person name="Sandor L."/>
            <person name="Smith M.W."/>
            <person name="Tsang A."/>
            <person name="Grigoriev I.V."/>
            <person name="Stajich J.E."/>
            <person name="Spatafora J.W."/>
        </authorList>
    </citation>
    <scope>NUCLEOTIDE SEQUENCE</scope>
    <source>
        <strain evidence="2">RSA 2281</strain>
    </source>
</reference>
<feature type="non-terminal residue" evidence="2">
    <location>
        <position position="52"/>
    </location>
</feature>
<evidence type="ECO:0000313" key="1">
    <source>
        <dbReference type="EMBL" id="KAI9243502.1"/>
    </source>
</evidence>
<protein>
    <submittedName>
        <fullName evidence="2">Uncharacterized protein</fullName>
    </submittedName>
</protein>
<keyword evidence="3" id="KW-1185">Reference proteome</keyword>
<comment type="caution">
    <text evidence="2">The sequence shown here is derived from an EMBL/GenBank/DDBJ whole genome shotgun (WGS) entry which is preliminary data.</text>
</comment>
<dbReference type="AlphaFoldDB" id="A0AAD5JW28"/>
<gene>
    <name evidence="2" type="ORF">BDA99DRAFT_420460</name>
    <name evidence="1" type="ORF">BDA99DRAFT_427045</name>
</gene>
<accession>A0AAD5JW28</accession>
<dbReference type="EMBL" id="JAIXMP010000071">
    <property type="protein sequence ID" value="KAI9243502.1"/>
    <property type="molecule type" value="Genomic_DNA"/>
</dbReference>
<proteinExistence type="predicted"/>
<organism evidence="2 3">
    <name type="scientific">Phascolomyces articulosus</name>
    <dbReference type="NCBI Taxonomy" id="60185"/>
    <lineage>
        <taxon>Eukaryota</taxon>
        <taxon>Fungi</taxon>
        <taxon>Fungi incertae sedis</taxon>
        <taxon>Mucoromycota</taxon>
        <taxon>Mucoromycotina</taxon>
        <taxon>Mucoromycetes</taxon>
        <taxon>Mucorales</taxon>
        <taxon>Lichtheimiaceae</taxon>
        <taxon>Phascolomyces</taxon>
    </lineage>
</organism>
<feature type="non-terminal residue" evidence="2">
    <location>
        <position position="1"/>
    </location>
</feature>
<dbReference type="EMBL" id="JAIXMP010000068">
    <property type="protein sequence ID" value="KAI9243678.1"/>
    <property type="molecule type" value="Genomic_DNA"/>
</dbReference>